<organism evidence="1">
    <name type="scientific">marine sediment metagenome</name>
    <dbReference type="NCBI Taxonomy" id="412755"/>
    <lineage>
        <taxon>unclassified sequences</taxon>
        <taxon>metagenomes</taxon>
        <taxon>ecological metagenomes</taxon>
    </lineage>
</organism>
<feature type="non-terminal residue" evidence="1">
    <location>
        <position position="1"/>
    </location>
</feature>
<comment type="caution">
    <text evidence="1">The sequence shown here is derived from an EMBL/GenBank/DDBJ whole genome shotgun (WGS) entry which is preliminary data.</text>
</comment>
<accession>A0A0F9I8M4</accession>
<name>A0A0F9I8M4_9ZZZZ</name>
<sequence length="394" mass="41654">VPMRFYASEYNFINGNVGIGTVTPGEIFHVYKAGSVALKVESSGNGNPSGLLISRERQSGQNVNAAGIYVDSKTANDHPQLVFQLDSLISFGDIGTARMVIGDGAGNDGYVGIGTVTPSYLLSIASGANEMGFSYSGVVAQWQNKAGADYKIITDFGTNTNTNFGIFGKGTGRGELRVFDQDNAEYVRFAVSNGIGFLDIQGTTPGFLKIQDAAQANIRLFSGSVEGKTRELQIYGFRTGDVKRVLEIGVGVDAADTASFDGVSNYYFDGNVGIKVVDPHSALEVNGAISSGVLTITASASGDNLNVSGINTLFINPAAAVTISGFTGGVRGQELRVLCEDNDQDVTILHAEGNCTQDILLHRGADETIDSHYGGWNFVCNGSDWIDESHAKHV</sequence>
<dbReference type="AlphaFoldDB" id="A0A0F9I8M4"/>
<dbReference type="EMBL" id="LAZR01020083">
    <property type="protein sequence ID" value="KKL90170.1"/>
    <property type="molecule type" value="Genomic_DNA"/>
</dbReference>
<proteinExistence type="predicted"/>
<evidence type="ECO:0000313" key="1">
    <source>
        <dbReference type="EMBL" id="KKL90170.1"/>
    </source>
</evidence>
<reference evidence="1" key="1">
    <citation type="journal article" date="2015" name="Nature">
        <title>Complex archaea that bridge the gap between prokaryotes and eukaryotes.</title>
        <authorList>
            <person name="Spang A."/>
            <person name="Saw J.H."/>
            <person name="Jorgensen S.L."/>
            <person name="Zaremba-Niedzwiedzka K."/>
            <person name="Martijn J."/>
            <person name="Lind A.E."/>
            <person name="van Eijk R."/>
            <person name="Schleper C."/>
            <person name="Guy L."/>
            <person name="Ettema T.J."/>
        </authorList>
    </citation>
    <scope>NUCLEOTIDE SEQUENCE</scope>
</reference>
<gene>
    <name evidence="1" type="ORF">LCGC14_1907390</name>
</gene>
<protein>
    <submittedName>
        <fullName evidence="1">Uncharacterized protein</fullName>
    </submittedName>
</protein>